<feature type="domain" description="Glycosyl transferase family 25" evidence="1">
    <location>
        <begin position="3"/>
        <end position="182"/>
    </location>
</feature>
<evidence type="ECO:0000313" key="3">
    <source>
        <dbReference type="Proteomes" id="UP000635278"/>
    </source>
</evidence>
<accession>A0ABX0JLV8</accession>
<name>A0ABX0JLV8_9PROT</name>
<dbReference type="GO" id="GO:0016740">
    <property type="term" value="F:transferase activity"/>
    <property type="evidence" value="ECO:0007669"/>
    <property type="project" value="UniProtKB-KW"/>
</dbReference>
<organism evidence="2 3">
    <name type="scientific">Acetobacter musti</name>
    <dbReference type="NCBI Taxonomy" id="864732"/>
    <lineage>
        <taxon>Bacteria</taxon>
        <taxon>Pseudomonadati</taxon>
        <taxon>Pseudomonadota</taxon>
        <taxon>Alphaproteobacteria</taxon>
        <taxon>Acetobacterales</taxon>
        <taxon>Acetobacteraceae</taxon>
        <taxon>Acetobacter</taxon>
    </lineage>
</organism>
<keyword evidence="3" id="KW-1185">Reference proteome</keyword>
<evidence type="ECO:0000313" key="2">
    <source>
        <dbReference type="EMBL" id="NHN83088.1"/>
    </source>
</evidence>
<protein>
    <submittedName>
        <fullName evidence="2">Glycosyl transferase family 25</fullName>
    </submittedName>
</protein>
<evidence type="ECO:0000259" key="1">
    <source>
        <dbReference type="Pfam" id="PF01755"/>
    </source>
</evidence>
<dbReference type="EMBL" id="WOTB01000001">
    <property type="protein sequence ID" value="NHN83088.1"/>
    <property type="molecule type" value="Genomic_DNA"/>
</dbReference>
<reference evidence="2 3" key="1">
    <citation type="journal article" date="2020" name="Int. J. Syst. Evol. Microbiol.">
        <title>Novel acetic acid bacteria from cider fermentations: Acetobacter conturbans sp. nov. and Acetobacter fallax sp. nov.</title>
        <authorList>
            <person name="Sombolestani A.S."/>
            <person name="Cleenwerck I."/>
            <person name="Cnockaert M."/>
            <person name="Borremans W."/>
            <person name="Wieme A.D."/>
            <person name="De Vuyst L."/>
            <person name="Vandamme P."/>
        </authorList>
    </citation>
    <scope>NUCLEOTIDE SEQUENCE [LARGE SCALE GENOMIC DNA]</scope>
    <source>
        <strain evidence="2 3">LMG 30640</strain>
    </source>
</reference>
<keyword evidence="2" id="KW-0808">Transferase</keyword>
<dbReference type="Proteomes" id="UP000635278">
    <property type="component" value="Unassembled WGS sequence"/>
</dbReference>
<dbReference type="RefSeq" id="WP_173581615.1">
    <property type="nucleotide sequence ID" value="NZ_WOTB01000001.1"/>
</dbReference>
<gene>
    <name evidence="2" type="ORF">GOB93_00290</name>
</gene>
<dbReference type="Pfam" id="PF01755">
    <property type="entry name" value="Glyco_transf_25"/>
    <property type="match status" value="1"/>
</dbReference>
<dbReference type="InterPro" id="IPR002654">
    <property type="entry name" value="Glyco_trans_25"/>
</dbReference>
<comment type="caution">
    <text evidence="2">The sequence shown here is derived from an EMBL/GenBank/DDBJ whole genome shotgun (WGS) entry which is preliminary data.</text>
</comment>
<proteinExistence type="predicted"/>
<sequence length="241" mass="27305">MKYIVINRDCDEQRMNEFTRHNEHVSDIRRFSAIDGNSLNMEELIESNVIAPDISYKKGALGSAMSHVLLWNSVADYGETACIFEDDAILCRNFVDESQKVLSQLENNWDIVLWGNNYDTSVLFGMGEGRGVALATFSQDSVVKNSDKFKKIDVSTHPFRLFRTLGICGYAISPQGARKLTSFCIPLQNSVFFHSQLNRFLQNTSIDHVMTEKYKDMDSYICIPPLCITENSIESSTILNS</sequence>